<dbReference type="SMART" id="SM00217">
    <property type="entry name" value="WAP"/>
    <property type="match status" value="1"/>
</dbReference>
<proteinExistence type="predicted"/>
<evidence type="ECO:0000259" key="2">
    <source>
        <dbReference type="PROSITE" id="PS51390"/>
    </source>
</evidence>
<evidence type="ECO:0000313" key="3">
    <source>
        <dbReference type="EMBL" id="KAG7156563.1"/>
    </source>
</evidence>
<dbReference type="InterPro" id="IPR036645">
    <property type="entry name" value="Elafin-like_sf"/>
</dbReference>
<dbReference type="AlphaFoldDB" id="A0A8J5MM52"/>
<accession>A0A8J5MM52</accession>
<dbReference type="Pfam" id="PF00095">
    <property type="entry name" value="WAP"/>
    <property type="match status" value="1"/>
</dbReference>
<evidence type="ECO:0000313" key="4">
    <source>
        <dbReference type="Proteomes" id="UP000747542"/>
    </source>
</evidence>
<dbReference type="GO" id="GO:0030414">
    <property type="term" value="F:peptidase inhibitor activity"/>
    <property type="evidence" value="ECO:0007669"/>
    <property type="project" value="InterPro"/>
</dbReference>
<dbReference type="GO" id="GO:0005576">
    <property type="term" value="C:extracellular region"/>
    <property type="evidence" value="ECO:0007669"/>
    <property type="project" value="InterPro"/>
</dbReference>
<keyword evidence="1" id="KW-0732">Signal</keyword>
<feature type="signal peptide" evidence="1">
    <location>
        <begin position="1"/>
        <end position="21"/>
    </location>
</feature>
<dbReference type="Gene3D" id="4.10.75.10">
    <property type="entry name" value="Elafin-like"/>
    <property type="match status" value="1"/>
</dbReference>
<feature type="domain" description="WAP" evidence="2">
    <location>
        <begin position="76"/>
        <end position="130"/>
    </location>
</feature>
<evidence type="ECO:0000256" key="1">
    <source>
        <dbReference type="SAM" id="SignalP"/>
    </source>
</evidence>
<organism evidence="3 4">
    <name type="scientific">Homarus americanus</name>
    <name type="common">American lobster</name>
    <dbReference type="NCBI Taxonomy" id="6706"/>
    <lineage>
        <taxon>Eukaryota</taxon>
        <taxon>Metazoa</taxon>
        <taxon>Ecdysozoa</taxon>
        <taxon>Arthropoda</taxon>
        <taxon>Crustacea</taxon>
        <taxon>Multicrustacea</taxon>
        <taxon>Malacostraca</taxon>
        <taxon>Eumalacostraca</taxon>
        <taxon>Eucarida</taxon>
        <taxon>Decapoda</taxon>
        <taxon>Pleocyemata</taxon>
        <taxon>Astacidea</taxon>
        <taxon>Nephropoidea</taxon>
        <taxon>Nephropidae</taxon>
        <taxon>Homarus</taxon>
    </lineage>
</organism>
<dbReference type="PROSITE" id="PS51390">
    <property type="entry name" value="WAP"/>
    <property type="match status" value="1"/>
</dbReference>
<gene>
    <name evidence="3" type="primary">crustin-L9</name>
    <name evidence="3" type="ORF">Hamer_G006539</name>
</gene>
<dbReference type="EMBL" id="JAHLQT010039062">
    <property type="protein sequence ID" value="KAG7156563.1"/>
    <property type="molecule type" value="Genomic_DNA"/>
</dbReference>
<keyword evidence="4" id="KW-1185">Reference proteome</keyword>
<feature type="chain" id="PRO_5035317899" evidence="1">
    <location>
        <begin position="22"/>
        <end position="131"/>
    </location>
</feature>
<dbReference type="Proteomes" id="UP000747542">
    <property type="component" value="Unassembled WGS sequence"/>
</dbReference>
<protein>
    <submittedName>
        <fullName evidence="3">Putative crustin-like antimicrobial peptide 9</fullName>
    </submittedName>
</protein>
<reference evidence="3" key="1">
    <citation type="journal article" date="2021" name="Sci. Adv.">
        <title>The American lobster genome reveals insights on longevity, neural, and immune adaptations.</title>
        <authorList>
            <person name="Polinski J.M."/>
            <person name="Zimin A.V."/>
            <person name="Clark K.F."/>
            <person name="Kohn A.B."/>
            <person name="Sadowski N."/>
            <person name="Timp W."/>
            <person name="Ptitsyn A."/>
            <person name="Khanna P."/>
            <person name="Romanova D.Y."/>
            <person name="Williams P."/>
            <person name="Greenwood S.J."/>
            <person name="Moroz L.L."/>
            <person name="Walt D.R."/>
            <person name="Bodnar A.G."/>
        </authorList>
    </citation>
    <scope>NUCLEOTIDE SEQUENCE</scope>
    <source>
        <strain evidence="3">GMGI-L3</strain>
    </source>
</reference>
<name>A0A8J5MM52_HOMAM</name>
<dbReference type="InterPro" id="IPR008197">
    <property type="entry name" value="WAP_dom"/>
</dbReference>
<comment type="caution">
    <text evidence="3">The sequence shown here is derived from an EMBL/GenBank/DDBJ whole genome shotgun (WGS) entry which is preliminary data.</text>
</comment>
<sequence length="131" mass="14152">MGGIKCVTVLVVVTLAAVTLAAETRFNLGSLIAGLNDGGSVKGGSVKGGCRYWCRTPMGQSYCCEENSDPQISLSTRVKSGRCPPVRHQCPPVRSFAIRPTQCSDDSRCPGRDKCCYDTCLQHHTCKPHVY</sequence>
<dbReference type="OrthoDB" id="6370971at2759"/>